<keyword evidence="1" id="KW-0597">Phosphoprotein</keyword>
<dbReference type="RefSeq" id="WP_208992524.1">
    <property type="nucleotide sequence ID" value="NZ_CANKXR010000001.1"/>
</dbReference>
<feature type="modified residue" description="4-aspartylphosphate" evidence="1">
    <location>
        <position position="66"/>
    </location>
</feature>
<evidence type="ECO:0000256" key="1">
    <source>
        <dbReference type="PROSITE-ProRule" id="PRU00169"/>
    </source>
</evidence>
<dbReference type="SMART" id="SM00448">
    <property type="entry name" value="REC"/>
    <property type="match status" value="1"/>
</dbReference>
<dbReference type="PROSITE" id="PS50110">
    <property type="entry name" value="RESPONSE_REGULATORY"/>
    <property type="match status" value="1"/>
</dbReference>
<dbReference type="InterPro" id="IPR001789">
    <property type="entry name" value="Sig_transdc_resp-reg_receiver"/>
</dbReference>
<dbReference type="InterPro" id="IPR011006">
    <property type="entry name" value="CheY-like_superfamily"/>
</dbReference>
<proteinExistence type="predicted"/>
<evidence type="ECO:0000313" key="4">
    <source>
        <dbReference type="Proteomes" id="UP000049983"/>
    </source>
</evidence>
<keyword evidence="4" id="KW-1185">Reference proteome</keyword>
<reference evidence="4" key="1">
    <citation type="submission" date="2015-07" db="EMBL/GenBank/DDBJ databases">
        <authorList>
            <person name="Rodrigo-Torres Lidia"/>
            <person name="Arahal R.David."/>
        </authorList>
    </citation>
    <scope>NUCLEOTIDE SEQUENCE [LARGE SCALE GENOMIC DNA]</scope>
    <source>
        <strain evidence="4">CECT 5096</strain>
    </source>
</reference>
<dbReference type="GeneID" id="97670958"/>
<dbReference type="SUPFAM" id="SSF52172">
    <property type="entry name" value="CheY-like"/>
    <property type="match status" value="1"/>
</dbReference>
<dbReference type="Proteomes" id="UP000049983">
    <property type="component" value="Unassembled WGS sequence"/>
</dbReference>
<dbReference type="EMBL" id="CXWC01000011">
    <property type="protein sequence ID" value="CTQ73347.1"/>
    <property type="molecule type" value="Genomic_DNA"/>
</dbReference>
<dbReference type="Gene3D" id="3.40.50.2300">
    <property type="match status" value="1"/>
</dbReference>
<dbReference type="Pfam" id="PF00072">
    <property type="entry name" value="Response_reg"/>
    <property type="match status" value="1"/>
</dbReference>
<evidence type="ECO:0000259" key="2">
    <source>
        <dbReference type="PROSITE" id="PS50110"/>
    </source>
</evidence>
<sequence length="128" mass="13902">MGSSGNVAGFLGLFCVIVHIVEDDVAVADALAFTLEHLDHRPRIYKDGETFLAQANLSACHWVIVDLGLPGVSGAEIVKKLKSLAIPPKIIAISGKSRVKILRQMREMQDLTILRKPLSIDMLTSALI</sequence>
<feature type="domain" description="Response regulatory" evidence="2">
    <location>
        <begin position="17"/>
        <end position="128"/>
    </location>
</feature>
<evidence type="ECO:0000313" key="3">
    <source>
        <dbReference type="EMBL" id="CTQ73347.1"/>
    </source>
</evidence>
<name>A0A0M6ZEQ5_9HYPH</name>
<dbReference type="GO" id="GO:0000160">
    <property type="term" value="P:phosphorelay signal transduction system"/>
    <property type="evidence" value="ECO:0007669"/>
    <property type="project" value="InterPro"/>
</dbReference>
<protein>
    <submittedName>
        <fullName evidence="3">Tetrathionate response regulatory protein TtrR</fullName>
    </submittedName>
</protein>
<accession>A0A0M6ZEQ5</accession>
<dbReference type="AlphaFoldDB" id="A0A0M6ZEQ5"/>
<dbReference type="STRING" id="311410.LA5095_00480"/>
<gene>
    <name evidence="3" type="primary">ttrR</name>
    <name evidence="3" type="ORF">LA5096_03620</name>
</gene>
<organism evidence="3 4">
    <name type="scientific">Roseibium album</name>
    <dbReference type="NCBI Taxonomy" id="311410"/>
    <lineage>
        <taxon>Bacteria</taxon>
        <taxon>Pseudomonadati</taxon>
        <taxon>Pseudomonadota</taxon>
        <taxon>Alphaproteobacteria</taxon>
        <taxon>Hyphomicrobiales</taxon>
        <taxon>Stappiaceae</taxon>
        <taxon>Roseibium</taxon>
    </lineage>
</organism>